<evidence type="ECO:0000259" key="4">
    <source>
        <dbReference type="PROSITE" id="PS50109"/>
    </source>
</evidence>
<dbReference type="Gene3D" id="1.20.5.1930">
    <property type="match status" value="1"/>
</dbReference>
<feature type="domain" description="Histidine kinase" evidence="4">
    <location>
        <begin position="477"/>
        <end position="565"/>
    </location>
</feature>
<dbReference type="Pfam" id="PF13185">
    <property type="entry name" value="GAF_2"/>
    <property type="match status" value="2"/>
</dbReference>
<dbReference type="Gene3D" id="3.30.450.40">
    <property type="match status" value="2"/>
</dbReference>
<evidence type="ECO:0000256" key="1">
    <source>
        <dbReference type="ARBA" id="ARBA00022679"/>
    </source>
</evidence>
<gene>
    <name evidence="5" type="ORF">DEQ80_04400</name>
</gene>
<dbReference type="STRING" id="229919.GCA_001050195_02934"/>
<proteinExistence type="predicted"/>
<dbReference type="PROSITE" id="PS50109">
    <property type="entry name" value="HIS_KIN"/>
    <property type="match status" value="1"/>
</dbReference>
<evidence type="ECO:0000313" key="6">
    <source>
        <dbReference type="Proteomes" id="UP000264141"/>
    </source>
</evidence>
<name>A0A3D1JER3_9CHLR</name>
<dbReference type="PANTHER" id="PTHR24421">
    <property type="entry name" value="NITRATE/NITRITE SENSOR PROTEIN NARX-RELATED"/>
    <property type="match status" value="1"/>
</dbReference>
<dbReference type="InterPro" id="IPR050482">
    <property type="entry name" value="Sensor_HK_TwoCompSys"/>
</dbReference>
<dbReference type="EMBL" id="DPBP01000020">
    <property type="protein sequence ID" value="HCE17081.1"/>
    <property type="molecule type" value="Genomic_DNA"/>
</dbReference>
<accession>A0A3D1JER3</accession>
<evidence type="ECO:0000313" key="5">
    <source>
        <dbReference type="EMBL" id="HCE17081.1"/>
    </source>
</evidence>
<dbReference type="Proteomes" id="UP000264141">
    <property type="component" value="Unassembled WGS sequence"/>
</dbReference>
<dbReference type="GO" id="GO:0000155">
    <property type="term" value="F:phosphorelay sensor kinase activity"/>
    <property type="evidence" value="ECO:0007669"/>
    <property type="project" value="InterPro"/>
</dbReference>
<dbReference type="InterPro" id="IPR011712">
    <property type="entry name" value="Sig_transdc_His_kin_sub3_dim/P"/>
</dbReference>
<dbReference type="Gene3D" id="3.30.565.10">
    <property type="entry name" value="Histidine kinase-like ATPase, C-terminal domain"/>
    <property type="match status" value="1"/>
</dbReference>
<keyword evidence="1" id="KW-0808">Transferase</keyword>
<dbReference type="CDD" id="cd16917">
    <property type="entry name" value="HATPase_UhpB-NarQ-NarX-like"/>
    <property type="match status" value="1"/>
</dbReference>
<dbReference type="Pfam" id="PF02518">
    <property type="entry name" value="HATPase_c"/>
    <property type="match status" value="1"/>
</dbReference>
<dbReference type="GO" id="GO:0046983">
    <property type="term" value="F:protein dimerization activity"/>
    <property type="evidence" value="ECO:0007669"/>
    <property type="project" value="InterPro"/>
</dbReference>
<sequence>MEPGLLTREQLEERLAALHRASLELVQEISPEALMERIATLAMEQVGAQYAAVGILNEEGQLDRFIPIGMSPEEIRRMAHPPVGKGLIGALMRGSSTIRLADLTTDPRSAGFPPHHPPMTSFLGVPIRRGEEQLGQIYLTNKLNAPEFTADDQVVIEMLASYAAVALFNARLVQRLTERESTLTRRNENLALLNDMAQTLASSADIDTMIDRALTQVMDYLKLEAGEIFLRHDDGNHLRLAAHRSSTLPALWSKTEFRFGEGIIGQTADSGQAQRLDLPALRPSADENHHFLNEAILQSTVRQIACTPLNGASGVFGVLCAASSHEKALDELEMQFLSAISFWVGTAIENTRLNVQQRRLAVLEERERIGMDLHDGIIQDIYAVGLTLEHARLLLGDDPAAARQRIDQAIADLNSTIRDIRAYILDLRPRKLHEENLMDGLRRLVAEFRANTLVDVNVSGPTPEEASLIPPSAAVALFHICQEALANIAKHAHARHVHVSLWMTNERAVLEVSDDGRGFDTSKVQLTLGHGLSNMQTRAHNAGGDIELTSEPGAGTTILVWVPLH</sequence>
<protein>
    <recommendedName>
        <fullName evidence="4">Histidine kinase domain-containing protein</fullName>
    </recommendedName>
</protein>
<dbReference type="AlphaFoldDB" id="A0A3D1JER3"/>
<dbReference type="PANTHER" id="PTHR24421:SF61">
    <property type="entry name" value="OXYGEN SENSOR HISTIDINE KINASE NREB"/>
    <property type="match status" value="1"/>
</dbReference>
<evidence type="ECO:0000256" key="3">
    <source>
        <dbReference type="ARBA" id="ARBA00023012"/>
    </source>
</evidence>
<dbReference type="SUPFAM" id="SSF55781">
    <property type="entry name" value="GAF domain-like"/>
    <property type="match status" value="2"/>
</dbReference>
<dbReference type="SUPFAM" id="SSF55874">
    <property type="entry name" value="ATPase domain of HSP90 chaperone/DNA topoisomerase II/histidine kinase"/>
    <property type="match status" value="1"/>
</dbReference>
<keyword evidence="2" id="KW-0418">Kinase</keyword>
<dbReference type="InterPro" id="IPR003594">
    <property type="entry name" value="HATPase_dom"/>
</dbReference>
<dbReference type="InterPro" id="IPR036890">
    <property type="entry name" value="HATPase_C_sf"/>
</dbReference>
<dbReference type="InterPro" id="IPR003018">
    <property type="entry name" value="GAF"/>
</dbReference>
<dbReference type="InterPro" id="IPR029016">
    <property type="entry name" value="GAF-like_dom_sf"/>
</dbReference>
<dbReference type="InterPro" id="IPR005467">
    <property type="entry name" value="His_kinase_dom"/>
</dbReference>
<dbReference type="GO" id="GO:0016020">
    <property type="term" value="C:membrane"/>
    <property type="evidence" value="ECO:0007669"/>
    <property type="project" value="InterPro"/>
</dbReference>
<evidence type="ECO:0000256" key="2">
    <source>
        <dbReference type="ARBA" id="ARBA00022777"/>
    </source>
</evidence>
<dbReference type="Pfam" id="PF07730">
    <property type="entry name" value="HisKA_3"/>
    <property type="match status" value="1"/>
</dbReference>
<organism evidence="5 6">
    <name type="scientific">Anaerolinea thermolimosa</name>
    <dbReference type="NCBI Taxonomy" id="229919"/>
    <lineage>
        <taxon>Bacteria</taxon>
        <taxon>Bacillati</taxon>
        <taxon>Chloroflexota</taxon>
        <taxon>Anaerolineae</taxon>
        <taxon>Anaerolineales</taxon>
        <taxon>Anaerolineaceae</taxon>
        <taxon>Anaerolinea</taxon>
    </lineage>
</organism>
<comment type="caution">
    <text evidence="5">The sequence shown here is derived from an EMBL/GenBank/DDBJ whole genome shotgun (WGS) entry which is preliminary data.</text>
</comment>
<keyword evidence="3" id="KW-0902">Two-component regulatory system</keyword>
<dbReference type="SMART" id="SM00387">
    <property type="entry name" value="HATPase_c"/>
    <property type="match status" value="1"/>
</dbReference>
<dbReference type="SMART" id="SM00065">
    <property type="entry name" value="GAF"/>
    <property type="match status" value="2"/>
</dbReference>
<reference evidence="5 6" key="1">
    <citation type="journal article" date="2018" name="Nat. Biotechnol.">
        <title>A standardized bacterial taxonomy based on genome phylogeny substantially revises the tree of life.</title>
        <authorList>
            <person name="Parks D.H."/>
            <person name="Chuvochina M."/>
            <person name="Waite D.W."/>
            <person name="Rinke C."/>
            <person name="Skarshewski A."/>
            <person name="Chaumeil P.A."/>
            <person name="Hugenholtz P."/>
        </authorList>
    </citation>
    <scope>NUCLEOTIDE SEQUENCE [LARGE SCALE GENOMIC DNA]</scope>
    <source>
        <strain evidence="5">UBA8781</strain>
    </source>
</reference>